<dbReference type="SMART" id="SM00338">
    <property type="entry name" value="BRLZ"/>
    <property type="match status" value="1"/>
</dbReference>
<evidence type="ECO:0000256" key="2">
    <source>
        <dbReference type="ARBA" id="ARBA00007163"/>
    </source>
</evidence>
<feature type="region of interest" description="Disordered" evidence="7">
    <location>
        <begin position="500"/>
        <end position="524"/>
    </location>
</feature>
<dbReference type="CDD" id="cd14702">
    <property type="entry name" value="bZIP_plant_GBF1"/>
    <property type="match status" value="1"/>
</dbReference>
<dbReference type="InterPro" id="IPR045314">
    <property type="entry name" value="bZIP_plant_GBF1"/>
</dbReference>
<accession>A0AAQ3Q6R5</accession>
<dbReference type="Proteomes" id="UP001327560">
    <property type="component" value="Chromosome 2"/>
</dbReference>
<keyword evidence="4" id="KW-0238">DNA-binding</keyword>
<dbReference type="PROSITE" id="PS00036">
    <property type="entry name" value="BZIP_BASIC"/>
    <property type="match status" value="1"/>
</dbReference>
<dbReference type="SMART" id="SM00239">
    <property type="entry name" value="C2"/>
    <property type="match status" value="1"/>
</dbReference>
<evidence type="ECO:0000259" key="8">
    <source>
        <dbReference type="PROSITE" id="PS50004"/>
    </source>
</evidence>
<dbReference type="Gene3D" id="2.60.40.150">
    <property type="entry name" value="C2 domain"/>
    <property type="match status" value="1"/>
</dbReference>
<feature type="region of interest" description="Disordered" evidence="7">
    <location>
        <begin position="612"/>
        <end position="638"/>
    </location>
</feature>
<dbReference type="Pfam" id="PF07777">
    <property type="entry name" value="MFMR"/>
    <property type="match status" value="1"/>
</dbReference>
<dbReference type="InterPro" id="IPR046347">
    <property type="entry name" value="bZIP_sf"/>
</dbReference>
<dbReference type="EMBL" id="CP136891">
    <property type="protein sequence ID" value="WOK98575.1"/>
    <property type="molecule type" value="Genomic_DNA"/>
</dbReference>
<dbReference type="Pfam" id="PF00170">
    <property type="entry name" value="bZIP_1"/>
    <property type="match status" value="1"/>
</dbReference>
<protein>
    <submittedName>
        <fullName evidence="10">G-box-binding factor 3-like isoform X2</fullName>
    </submittedName>
</protein>
<keyword evidence="6" id="KW-0539">Nucleus</keyword>
<dbReference type="Pfam" id="PF16596">
    <property type="entry name" value="MFMR_assoc"/>
    <property type="match status" value="1"/>
</dbReference>
<evidence type="ECO:0000259" key="9">
    <source>
        <dbReference type="PROSITE" id="PS50217"/>
    </source>
</evidence>
<dbReference type="SUPFAM" id="SSF49562">
    <property type="entry name" value="C2 domain (Calcium/lipid-binding domain, CaLB)"/>
    <property type="match status" value="1"/>
</dbReference>
<evidence type="ECO:0000256" key="3">
    <source>
        <dbReference type="ARBA" id="ARBA00023015"/>
    </source>
</evidence>
<dbReference type="GO" id="GO:0006952">
    <property type="term" value="P:defense response"/>
    <property type="evidence" value="ECO:0007669"/>
    <property type="project" value="InterPro"/>
</dbReference>
<evidence type="ECO:0000256" key="5">
    <source>
        <dbReference type="ARBA" id="ARBA00023163"/>
    </source>
</evidence>
<dbReference type="GO" id="GO:0005634">
    <property type="term" value="C:nucleus"/>
    <property type="evidence" value="ECO:0007669"/>
    <property type="project" value="UniProtKB-SubCell"/>
</dbReference>
<evidence type="ECO:0000313" key="11">
    <source>
        <dbReference type="Proteomes" id="UP001327560"/>
    </source>
</evidence>
<dbReference type="InterPro" id="IPR044827">
    <property type="entry name" value="GBF-like"/>
</dbReference>
<dbReference type="SUPFAM" id="SSF57959">
    <property type="entry name" value="Leucine zipper domain"/>
    <property type="match status" value="1"/>
</dbReference>
<feature type="region of interest" description="Disordered" evidence="7">
    <location>
        <begin position="168"/>
        <end position="202"/>
    </location>
</feature>
<dbReference type="InterPro" id="IPR004827">
    <property type="entry name" value="bZIP"/>
</dbReference>
<comment type="similarity">
    <text evidence="2">Belongs to the bZIP family.</text>
</comment>
<comment type="subcellular location">
    <subcellularLocation>
        <location evidence="1">Nucleus</location>
    </subcellularLocation>
</comment>
<dbReference type="PROSITE" id="PS50004">
    <property type="entry name" value="C2"/>
    <property type="match status" value="1"/>
</dbReference>
<feature type="compositionally biased region" description="Low complexity" evidence="7">
    <location>
        <begin position="381"/>
        <end position="400"/>
    </location>
</feature>
<evidence type="ECO:0000256" key="7">
    <source>
        <dbReference type="SAM" id="MobiDB-lite"/>
    </source>
</evidence>
<organism evidence="10 11">
    <name type="scientific">Canna indica</name>
    <name type="common">Indian-shot</name>
    <dbReference type="NCBI Taxonomy" id="4628"/>
    <lineage>
        <taxon>Eukaryota</taxon>
        <taxon>Viridiplantae</taxon>
        <taxon>Streptophyta</taxon>
        <taxon>Embryophyta</taxon>
        <taxon>Tracheophyta</taxon>
        <taxon>Spermatophyta</taxon>
        <taxon>Magnoliopsida</taxon>
        <taxon>Liliopsida</taxon>
        <taxon>Zingiberales</taxon>
        <taxon>Cannaceae</taxon>
        <taxon>Canna</taxon>
    </lineage>
</organism>
<evidence type="ECO:0000256" key="6">
    <source>
        <dbReference type="ARBA" id="ARBA00023242"/>
    </source>
</evidence>
<keyword evidence="5" id="KW-0804">Transcription</keyword>
<keyword evidence="11" id="KW-1185">Reference proteome</keyword>
<proteinExistence type="inferred from homology"/>
<feature type="domain" description="BZIP" evidence="9">
    <location>
        <begin position="499"/>
        <end position="562"/>
    </location>
</feature>
<dbReference type="CDD" id="cd04051">
    <property type="entry name" value="C2_SRC2_like"/>
    <property type="match status" value="1"/>
</dbReference>
<sequence length="638" mass="68180">MVLPDSDPRILEINLISAQGLRLPSRLRRLHAYAVIWVDPAVKLRTFVDRVGGENPTWNEKFLFLVPGRFLADDSCSAVNIEIYAGGGWYRPNSLIGAVRLLVSNLHLLSRGRSNRPVFEAVGVRRPSGRFQGVLNVGATVLRSVSQVAAEALAARSAIGFRKLMETPKNRPRAAEASPGESKKASPAINAEEESASSAVAGGVAVPAGRTIDIGLGNSEVMTSSKSEKTSSAVQEQPAVHPYPDWSAMQAYYGPGIMPHPYFNPSSAPGHAPHPYMWPPQPLIPPFGSPYAALYPHGVYPHPSFPFGTHGHYPGIAQPTAATTPVLMATPLSIGMPDKSPRSKDKGLMSKLKGFDGLAVSVGNKNAKNEPEAYGNELSHSGYNSADGSSNGSDGSNSAGVSKNQRKRGSEDISSSDLDTNVGPAYSGERGLSPIVSSTVAVVPTIVAGNPSGNLTPSYQGQAVSVKTIGTPVPAPTLVVPGSNTKTVPSELWTQDERVLKRERRKQSNRESARRSRLRKQAENEELAKKVEALNVENRSLKSEINQLTKSSHTLREENSALLAKLNAQVTPSKELSPNEMEVENAPSVAAENFLSKIDKPNLIDPTIKLEDVNSDKSKGKLGQLLDTSPRTDAVAAS</sequence>
<dbReference type="AlphaFoldDB" id="A0AAQ3Q6R5"/>
<evidence type="ECO:0000256" key="1">
    <source>
        <dbReference type="ARBA" id="ARBA00004123"/>
    </source>
</evidence>
<gene>
    <name evidence="10" type="ORF">Cni_G07287</name>
</gene>
<dbReference type="Pfam" id="PF00168">
    <property type="entry name" value="C2"/>
    <property type="match status" value="1"/>
</dbReference>
<feature type="domain" description="C2" evidence="8">
    <location>
        <begin position="1"/>
        <end position="119"/>
    </location>
</feature>
<dbReference type="InterPro" id="IPR012900">
    <property type="entry name" value="MFMR"/>
</dbReference>
<dbReference type="Gene3D" id="1.20.5.170">
    <property type="match status" value="1"/>
</dbReference>
<dbReference type="InterPro" id="IPR000008">
    <property type="entry name" value="C2_dom"/>
</dbReference>
<dbReference type="InterPro" id="IPR035892">
    <property type="entry name" value="C2_domain_sf"/>
</dbReference>
<dbReference type="GO" id="GO:0003700">
    <property type="term" value="F:DNA-binding transcription factor activity"/>
    <property type="evidence" value="ECO:0007669"/>
    <property type="project" value="InterPro"/>
</dbReference>
<keyword evidence="3" id="KW-0805">Transcription regulation</keyword>
<evidence type="ECO:0000313" key="10">
    <source>
        <dbReference type="EMBL" id="WOK98575.1"/>
    </source>
</evidence>
<reference evidence="10 11" key="1">
    <citation type="submission" date="2023-10" db="EMBL/GenBank/DDBJ databases">
        <title>Chromosome-scale genome assembly provides insights into flower coloration mechanisms of Canna indica.</title>
        <authorList>
            <person name="Li C."/>
        </authorList>
    </citation>
    <scope>NUCLEOTIDE SEQUENCE [LARGE SCALE GENOMIC DNA]</scope>
    <source>
        <tissue evidence="10">Flower</tissue>
    </source>
</reference>
<dbReference type="PANTHER" id="PTHR45967:SF38">
    <property type="entry name" value="G-BOX-BINDING FACTOR 2"/>
    <property type="match status" value="1"/>
</dbReference>
<dbReference type="GO" id="GO:0000976">
    <property type="term" value="F:transcription cis-regulatory region binding"/>
    <property type="evidence" value="ECO:0007669"/>
    <property type="project" value="UniProtKB-ARBA"/>
</dbReference>
<dbReference type="PANTHER" id="PTHR45967">
    <property type="entry name" value="G-BOX-BINDING FACTOR 3-RELATED"/>
    <property type="match status" value="1"/>
</dbReference>
<dbReference type="PROSITE" id="PS50217">
    <property type="entry name" value="BZIP"/>
    <property type="match status" value="1"/>
</dbReference>
<name>A0AAQ3Q6R5_9LILI</name>
<dbReference type="InterPro" id="IPR044750">
    <property type="entry name" value="C2_SRC2/BAP"/>
</dbReference>
<evidence type="ECO:0000256" key="4">
    <source>
        <dbReference type="ARBA" id="ARBA00023125"/>
    </source>
</evidence>
<feature type="region of interest" description="Disordered" evidence="7">
    <location>
        <begin position="363"/>
        <end position="431"/>
    </location>
</feature>